<keyword evidence="8" id="KW-0732">Signal</keyword>
<dbReference type="CDD" id="cd17325">
    <property type="entry name" value="MFS_MdtG_SLC18_like"/>
    <property type="match status" value="1"/>
</dbReference>
<feature type="compositionally biased region" description="Polar residues" evidence="6">
    <location>
        <begin position="45"/>
        <end position="57"/>
    </location>
</feature>
<name>A0ABD3PUW9_9STRA</name>
<feature type="transmembrane region" description="Helical" evidence="7">
    <location>
        <begin position="382"/>
        <end position="401"/>
    </location>
</feature>
<evidence type="ECO:0000256" key="4">
    <source>
        <dbReference type="ARBA" id="ARBA00022989"/>
    </source>
</evidence>
<dbReference type="AlphaFoldDB" id="A0ABD3PUW9"/>
<dbReference type="PANTHER" id="PTHR23506:SF23">
    <property type="entry name" value="GH10249P"/>
    <property type="match status" value="1"/>
</dbReference>
<feature type="transmembrane region" description="Helical" evidence="7">
    <location>
        <begin position="408"/>
        <end position="426"/>
    </location>
</feature>
<dbReference type="EMBL" id="JALLPJ020000444">
    <property type="protein sequence ID" value="KAL3791840.1"/>
    <property type="molecule type" value="Genomic_DNA"/>
</dbReference>
<dbReference type="InterPro" id="IPR020846">
    <property type="entry name" value="MFS_dom"/>
</dbReference>
<dbReference type="GO" id="GO:0016020">
    <property type="term" value="C:membrane"/>
    <property type="evidence" value="ECO:0007669"/>
    <property type="project" value="UniProtKB-SubCell"/>
</dbReference>
<dbReference type="PRINTS" id="PR01036">
    <property type="entry name" value="TCRTETB"/>
</dbReference>
<dbReference type="Pfam" id="PF07690">
    <property type="entry name" value="MFS_1"/>
    <property type="match status" value="2"/>
</dbReference>
<comment type="subcellular location">
    <subcellularLocation>
        <location evidence="1">Membrane</location>
        <topology evidence="1">Multi-pass membrane protein</topology>
    </subcellularLocation>
</comment>
<evidence type="ECO:0000256" key="6">
    <source>
        <dbReference type="SAM" id="MobiDB-lite"/>
    </source>
</evidence>
<feature type="transmembrane region" description="Helical" evidence="7">
    <location>
        <begin position="356"/>
        <end position="376"/>
    </location>
</feature>
<feature type="transmembrane region" description="Helical" evidence="7">
    <location>
        <begin position="477"/>
        <end position="496"/>
    </location>
</feature>
<evidence type="ECO:0000256" key="8">
    <source>
        <dbReference type="SAM" id="SignalP"/>
    </source>
</evidence>
<feature type="region of interest" description="Disordered" evidence="6">
    <location>
        <begin position="29"/>
        <end position="73"/>
    </location>
</feature>
<gene>
    <name evidence="10" type="ORF">ACHAWO_013673</name>
</gene>
<evidence type="ECO:0000256" key="3">
    <source>
        <dbReference type="ARBA" id="ARBA00022692"/>
    </source>
</evidence>
<feature type="chain" id="PRO_5044741949" description="Major facilitator superfamily (MFS) profile domain-containing protein" evidence="8">
    <location>
        <begin position="22"/>
        <end position="497"/>
    </location>
</feature>
<feature type="transmembrane region" description="Helical" evidence="7">
    <location>
        <begin position="240"/>
        <end position="262"/>
    </location>
</feature>
<comment type="caution">
    <text evidence="10">The sequence shown here is derived from an EMBL/GenBank/DDBJ whole genome shotgun (WGS) entry which is preliminary data.</text>
</comment>
<dbReference type="Gene3D" id="1.20.1250.20">
    <property type="entry name" value="MFS general substrate transporter like domains"/>
    <property type="match status" value="2"/>
</dbReference>
<evidence type="ECO:0000256" key="2">
    <source>
        <dbReference type="ARBA" id="ARBA00022448"/>
    </source>
</evidence>
<sequence length="497" mass="52276">MKLSLSTSILAACCSLHFATAKSKYSPVIQHRSRQEIGSSRHHNNNSSTDATFSQSYPHRKRTHQNNRTKVVQNASNELSTDLKFRGGSGGGVRLPQSQRRRLVVLLVAMALFNDMLQLTMLLPIIHTLVTNPPPLGVATASTSKDNAVASLGLFFASKDICQMAFAPLAGVLTSKTSSNVALILSTAGLGMATFVFAEAKTFCQLLVARGAQGAASAAVLCGGMSLIAETHEQSVRGSAIGLAQTGLALGLLCGPLIGGLLFEKLGRKMTFRLAAGIVVLNAVAQLCSMSLAPPEKVIAEGHQTKQKLVDVSSSKDILAVTASTLAIHAVVGVIKPLSQVVLDKEFGLTVVKRSFIISIATVTYFITTPLSGWLSDHTSRSGLVGSTLLIMSGSAAFFLLRSYLRIGSFYVSIGLLGIAMGLSMSSGHSLLADLVDRHELGDYSMAYALSDVADSLGLILGPILGLYLAEIFNASAGVRAIGCLCSLLAPVVFAIR</sequence>
<feature type="transmembrane region" description="Helical" evidence="7">
    <location>
        <begin position="446"/>
        <end position="470"/>
    </location>
</feature>
<dbReference type="InterPro" id="IPR050930">
    <property type="entry name" value="MFS_Vesicular_Transporter"/>
</dbReference>
<reference evidence="10 11" key="1">
    <citation type="submission" date="2024-10" db="EMBL/GenBank/DDBJ databases">
        <title>Updated reference genomes for cyclostephanoid diatoms.</title>
        <authorList>
            <person name="Roberts W.R."/>
            <person name="Alverson A.J."/>
        </authorList>
    </citation>
    <scope>NUCLEOTIDE SEQUENCE [LARGE SCALE GENOMIC DNA]</scope>
    <source>
        <strain evidence="10 11">AJA010-31</strain>
    </source>
</reference>
<proteinExistence type="predicted"/>
<feature type="signal peptide" evidence="8">
    <location>
        <begin position="1"/>
        <end position="21"/>
    </location>
</feature>
<evidence type="ECO:0000313" key="10">
    <source>
        <dbReference type="EMBL" id="KAL3791840.1"/>
    </source>
</evidence>
<keyword evidence="2" id="KW-0813">Transport</keyword>
<organism evidence="10 11">
    <name type="scientific">Cyclotella atomus</name>
    <dbReference type="NCBI Taxonomy" id="382360"/>
    <lineage>
        <taxon>Eukaryota</taxon>
        <taxon>Sar</taxon>
        <taxon>Stramenopiles</taxon>
        <taxon>Ochrophyta</taxon>
        <taxon>Bacillariophyta</taxon>
        <taxon>Coscinodiscophyceae</taxon>
        <taxon>Thalassiosirophycidae</taxon>
        <taxon>Stephanodiscales</taxon>
        <taxon>Stephanodiscaceae</taxon>
        <taxon>Cyclotella</taxon>
    </lineage>
</organism>
<feature type="domain" description="Major facilitator superfamily (MFS) profile" evidence="9">
    <location>
        <begin position="104"/>
        <end position="497"/>
    </location>
</feature>
<evidence type="ECO:0000256" key="1">
    <source>
        <dbReference type="ARBA" id="ARBA00004141"/>
    </source>
</evidence>
<evidence type="ECO:0000256" key="5">
    <source>
        <dbReference type="ARBA" id="ARBA00023136"/>
    </source>
</evidence>
<dbReference type="Proteomes" id="UP001530400">
    <property type="component" value="Unassembled WGS sequence"/>
</dbReference>
<dbReference type="InterPro" id="IPR011701">
    <property type="entry name" value="MFS"/>
</dbReference>
<accession>A0ABD3PUW9</accession>
<evidence type="ECO:0000313" key="11">
    <source>
        <dbReference type="Proteomes" id="UP001530400"/>
    </source>
</evidence>
<feature type="compositionally biased region" description="Basic residues" evidence="6">
    <location>
        <begin position="58"/>
        <end position="67"/>
    </location>
</feature>
<keyword evidence="11" id="KW-1185">Reference proteome</keyword>
<protein>
    <recommendedName>
        <fullName evidence="9">Major facilitator superfamily (MFS) profile domain-containing protein</fullName>
    </recommendedName>
</protein>
<keyword evidence="5 7" id="KW-0472">Membrane</keyword>
<keyword evidence="4 7" id="KW-1133">Transmembrane helix</keyword>
<feature type="transmembrane region" description="Helical" evidence="7">
    <location>
        <begin position="103"/>
        <end position="126"/>
    </location>
</feature>
<feature type="transmembrane region" description="Helical" evidence="7">
    <location>
        <begin position="181"/>
        <end position="200"/>
    </location>
</feature>
<dbReference type="SUPFAM" id="SSF103473">
    <property type="entry name" value="MFS general substrate transporter"/>
    <property type="match status" value="1"/>
</dbReference>
<evidence type="ECO:0000259" key="9">
    <source>
        <dbReference type="PROSITE" id="PS50850"/>
    </source>
</evidence>
<dbReference type="PROSITE" id="PS50850">
    <property type="entry name" value="MFS"/>
    <property type="match status" value="1"/>
</dbReference>
<evidence type="ECO:0000256" key="7">
    <source>
        <dbReference type="SAM" id="Phobius"/>
    </source>
</evidence>
<dbReference type="PANTHER" id="PTHR23506">
    <property type="entry name" value="GH10249P"/>
    <property type="match status" value="1"/>
</dbReference>
<keyword evidence="3 7" id="KW-0812">Transmembrane</keyword>
<feature type="transmembrane region" description="Helical" evidence="7">
    <location>
        <begin position="207"/>
        <end position="228"/>
    </location>
</feature>
<dbReference type="InterPro" id="IPR036259">
    <property type="entry name" value="MFS_trans_sf"/>
</dbReference>